<keyword evidence="8" id="KW-1185">Reference proteome</keyword>
<dbReference type="EMBL" id="JRFA01000014">
    <property type="protein sequence ID" value="KGN74389.1"/>
    <property type="molecule type" value="Genomic_DNA"/>
</dbReference>
<protein>
    <recommendedName>
        <fullName evidence="5">Putative pre-16S rRNA nuclease</fullName>
        <ecNumber evidence="5">3.1.-.-</ecNumber>
    </recommendedName>
</protein>
<keyword evidence="1 5" id="KW-0963">Cytoplasm</keyword>
<sequence>MMGRIIAIDYGRKRCGIAATDILQLVPGGLCTVPAHQLEAWLTDYFAREEVECVVIGHPRQTNGEESESMTYIRPFINRFKKRFPQIPIELYDERFTSSMAQKTILESGIGKQQRRDNKGLVDEISAVIILQSYMDARDMNRR</sequence>
<accession>A0A0A2ED89</accession>
<evidence type="ECO:0000256" key="4">
    <source>
        <dbReference type="ARBA" id="ARBA00022801"/>
    </source>
</evidence>
<dbReference type="InterPro" id="IPR012337">
    <property type="entry name" value="RNaseH-like_sf"/>
</dbReference>
<evidence type="ECO:0000256" key="5">
    <source>
        <dbReference type="HAMAP-Rule" id="MF_00651"/>
    </source>
</evidence>
<gene>
    <name evidence="7" type="ORF">HQ47_04890</name>
</gene>
<comment type="similarity">
    <text evidence="5">Belongs to the YqgF HJR family.</text>
</comment>
<dbReference type="HAMAP" id="MF_00651">
    <property type="entry name" value="Nuclease_YqgF"/>
    <property type="match status" value="1"/>
</dbReference>
<evidence type="ECO:0000256" key="3">
    <source>
        <dbReference type="ARBA" id="ARBA00022722"/>
    </source>
</evidence>
<evidence type="ECO:0000259" key="6">
    <source>
        <dbReference type="SMART" id="SM00732"/>
    </source>
</evidence>
<dbReference type="GO" id="GO:0016788">
    <property type="term" value="F:hydrolase activity, acting on ester bonds"/>
    <property type="evidence" value="ECO:0007669"/>
    <property type="project" value="UniProtKB-UniRule"/>
</dbReference>
<evidence type="ECO:0000256" key="1">
    <source>
        <dbReference type="ARBA" id="ARBA00022490"/>
    </source>
</evidence>
<comment type="subcellular location">
    <subcellularLocation>
        <location evidence="5">Cytoplasm</location>
    </subcellularLocation>
</comment>
<organism evidence="7 8">
    <name type="scientific">Porphyromonas macacae</name>
    <dbReference type="NCBI Taxonomy" id="28115"/>
    <lineage>
        <taxon>Bacteria</taxon>
        <taxon>Pseudomonadati</taxon>
        <taxon>Bacteroidota</taxon>
        <taxon>Bacteroidia</taxon>
        <taxon>Bacteroidales</taxon>
        <taxon>Porphyromonadaceae</taxon>
        <taxon>Porphyromonas</taxon>
    </lineage>
</organism>
<feature type="domain" description="YqgF/RNase H-like" evidence="6">
    <location>
        <begin position="3"/>
        <end position="101"/>
    </location>
</feature>
<dbReference type="GO" id="GO:0004518">
    <property type="term" value="F:nuclease activity"/>
    <property type="evidence" value="ECO:0007669"/>
    <property type="project" value="UniProtKB-KW"/>
</dbReference>
<dbReference type="EC" id="3.1.-.-" evidence="5"/>
<dbReference type="STRING" id="28115.HQ47_04890"/>
<dbReference type="AlphaFoldDB" id="A0A0A2ED89"/>
<comment type="function">
    <text evidence="5">Could be a nuclease involved in processing of the 5'-end of pre-16S rRNA.</text>
</comment>
<keyword evidence="4 5" id="KW-0378">Hydrolase</keyword>
<comment type="caution">
    <text evidence="7">The sequence shown here is derived from an EMBL/GenBank/DDBJ whole genome shotgun (WGS) entry which is preliminary data.</text>
</comment>
<dbReference type="Proteomes" id="UP000030103">
    <property type="component" value="Unassembled WGS sequence"/>
</dbReference>
<name>A0A0A2ED89_9PORP</name>
<evidence type="ECO:0000313" key="8">
    <source>
        <dbReference type="Proteomes" id="UP000030103"/>
    </source>
</evidence>
<keyword evidence="3 5" id="KW-0540">Nuclease</keyword>
<dbReference type="InterPro" id="IPR006641">
    <property type="entry name" value="YqgF/RNaseH-like_dom"/>
</dbReference>
<proteinExistence type="inferred from homology"/>
<keyword evidence="2 5" id="KW-0690">Ribosome biogenesis</keyword>
<dbReference type="Gene3D" id="3.30.420.140">
    <property type="entry name" value="YqgF/RNase H-like domain"/>
    <property type="match status" value="1"/>
</dbReference>
<dbReference type="GO" id="GO:0005829">
    <property type="term" value="C:cytosol"/>
    <property type="evidence" value="ECO:0007669"/>
    <property type="project" value="TreeGrafter"/>
</dbReference>
<reference evidence="7 8" key="1">
    <citation type="submission" date="2014-09" db="EMBL/GenBank/DDBJ databases">
        <title>Draft Genome Sequence of Porphyromonas macacae COT-192_OH2859.</title>
        <authorList>
            <person name="Wallis C."/>
            <person name="Deusch O."/>
            <person name="O'Flynn C."/>
            <person name="Davis I."/>
            <person name="Horsfall A."/>
            <person name="Kirkwood N."/>
            <person name="Harris S."/>
            <person name="Eisen J.A."/>
            <person name="Coil D.A."/>
            <person name="Darling A.E."/>
            <person name="Jospin G."/>
            <person name="Alexiev A."/>
        </authorList>
    </citation>
    <scope>NUCLEOTIDE SEQUENCE [LARGE SCALE GENOMIC DNA]</scope>
    <source>
        <strain evidence="8">COT-192 OH2859</strain>
    </source>
</reference>
<dbReference type="Pfam" id="PF03652">
    <property type="entry name" value="RuvX"/>
    <property type="match status" value="1"/>
</dbReference>
<dbReference type="PANTHER" id="PTHR33317">
    <property type="entry name" value="POLYNUCLEOTIDYL TRANSFERASE, RIBONUCLEASE H-LIKE SUPERFAMILY PROTEIN"/>
    <property type="match status" value="1"/>
</dbReference>
<dbReference type="NCBIfam" id="TIGR00250">
    <property type="entry name" value="RNAse_H_YqgF"/>
    <property type="match status" value="1"/>
</dbReference>
<dbReference type="GO" id="GO:0000967">
    <property type="term" value="P:rRNA 5'-end processing"/>
    <property type="evidence" value="ECO:0007669"/>
    <property type="project" value="UniProtKB-UniRule"/>
</dbReference>
<dbReference type="eggNOG" id="COG0816">
    <property type="taxonomic scope" value="Bacteria"/>
</dbReference>
<dbReference type="InterPro" id="IPR005227">
    <property type="entry name" value="YqgF"/>
</dbReference>
<dbReference type="InterPro" id="IPR037027">
    <property type="entry name" value="YqgF/RNaseH-like_dom_sf"/>
</dbReference>
<evidence type="ECO:0000313" key="7">
    <source>
        <dbReference type="EMBL" id="KGN74389.1"/>
    </source>
</evidence>
<evidence type="ECO:0000256" key="2">
    <source>
        <dbReference type="ARBA" id="ARBA00022517"/>
    </source>
</evidence>
<dbReference type="SUPFAM" id="SSF53098">
    <property type="entry name" value="Ribonuclease H-like"/>
    <property type="match status" value="1"/>
</dbReference>
<dbReference type="CDD" id="cd16964">
    <property type="entry name" value="YqgF"/>
    <property type="match status" value="1"/>
</dbReference>
<dbReference type="SMART" id="SM00732">
    <property type="entry name" value="YqgFc"/>
    <property type="match status" value="1"/>
</dbReference>
<dbReference type="PANTHER" id="PTHR33317:SF4">
    <property type="entry name" value="POLYNUCLEOTIDYL TRANSFERASE, RIBONUCLEASE H-LIKE SUPERFAMILY PROTEIN"/>
    <property type="match status" value="1"/>
</dbReference>